<evidence type="ECO:0000313" key="1">
    <source>
        <dbReference type="EMBL" id="GAA4203143.1"/>
    </source>
</evidence>
<proteinExistence type="predicted"/>
<evidence type="ECO:0000313" key="2">
    <source>
        <dbReference type="Proteomes" id="UP001501772"/>
    </source>
</evidence>
<gene>
    <name evidence="1" type="ORF">GCM10022289_18950</name>
</gene>
<reference evidence="2" key="1">
    <citation type="journal article" date="2019" name="Int. J. Syst. Evol. Microbiol.">
        <title>The Global Catalogue of Microorganisms (GCM) 10K type strain sequencing project: providing services to taxonomists for standard genome sequencing and annotation.</title>
        <authorList>
            <consortium name="The Broad Institute Genomics Platform"/>
            <consortium name="The Broad Institute Genome Sequencing Center for Infectious Disease"/>
            <person name="Wu L."/>
            <person name="Ma J."/>
        </authorList>
    </citation>
    <scope>NUCLEOTIDE SEQUENCE [LARGE SCALE GENOMIC DNA]</scope>
    <source>
        <strain evidence="2">JCM 17626</strain>
    </source>
</reference>
<accession>A0ABP8BBX0</accession>
<dbReference type="RefSeq" id="WP_344851230.1">
    <property type="nucleotide sequence ID" value="NZ_BAABBY010000004.1"/>
</dbReference>
<keyword evidence="2" id="KW-1185">Reference proteome</keyword>
<name>A0ABP8BBX0_9SPHI</name>
<dbReference type="Proteomes" id="UP001501772">
    <property type="component" value="Unassembled WGS sequence"/>
</dbReference>
<comment type="caution">
    <text evidence="1">The sequence shown here is derived from an EMBL/GenBank/DDBJ whole genome shotgun (WGS) entry which is preliminary data.</text>
</comment>
<dbReference type="EMBL" id="BAABBY010000004">
    <property type="protein sequence ID" value="GAA4203143.1"/>
    <property type="molecule type" value="Genomic_DNA"/>
</dbReference>
<sequence>MIFLKNRDLTGRYRYYRKQGKTIFLNFWAKQFPFGFVNAMPVAGIGQTIPYCLKMIANLNPEYPKALKRFYDNHYLLKIKTLITCYIAVKSFT</sequence>
<protein>
    <submittedName>
        <fullName evidence="1">Uncharacterized protein</fullName>
    </submittedName>
</protein>
<organism evidence="1 2">
    <name type="scientific">Pedobacter jeongneungensis</name>
    <dbReference type="NCBI Taxonomy" id="947309"/>
    <lineage>
        <taxon>Bacteria</taxon>
        <taxon>Pseudomonadati</taxon>
        <taxon>Bacteroidota</taxon>
        <taxon>Sphingobacteriia</taxon>
        <taxon>Sphingobacteriales</taxon>
        <taxon>Sphingobacteriaceae</taxon>
        <taxon>Pedobacter</taxon>
    </lineage>
</organism>